<protein>
    <recommendedName>
        <fullName evidence="6">tRNA(Ile)-lysidine synthase</fullName>
        <ecNumber evidence="6">6.3.4.19</ecNumber>
    </recommendedName>
    <alternativeName>
        <fullName evidence="6">tRNA(Ile)-2-lysyl-cytidine synthase</fullName>
    </alternativeName>
    <alternativeName>
        <fullName evidence="6">tRNA(Ile)-lysidine synthetase</fullName>
    </alternativeName>
</protein>
<evidence type="ECO:0000259" key="7">
    <source>
        <dbReference type="Pfam" id="PF01171"/>
    </source>
</evidence>
<evidence type="ECO:0000256" key="4">
    <source>
        <dbReference type="ARBA" id="ARBA00022840"/>
    </source>
</evidence>
<keyword evidence="1 6" id="KW-0436">Ligase</keyword>
<evidence type="ECO:0000256" key="5">
    <source>
        <dbReference type="ARBA" id="ARBA00048539"/>
    </source>
</evidence>
<dbReference type="Pfam" id="PF01171">
    <property type="entry name" value="ATP_bind_3"/>
    <property type="match status" value="1"/>
</dbReference>
<keyword evidence="6" id="KW-0963">Cytoplasm</keyword>
<keyword evidence="9" id="KW-1185">Reference proteome</keyword>
<dbReference type="EMBL" id="FMTP01000005">
    <property type="protein sequence ID" value="SCW85892.1"/>
    <property type="molecule type" value="Genomic_DNA"/>
</dbReference>
<comment type="subcellular location">
    <subcellularLocation>
        <location evidence="6">Cytoplasm</location>
    </subcellularLocation>
</comment>
<evidence type="ECO:0000256" key="1">
    <source>
        <dbReference type="ARBA" id="ARBA00022598"/>
    </source>
</evidence>
<feature type="binding site" evidence="6">
    <location>
        <begin position="42"/>
        <end position="47"/>
    </location>
    <ligand>
        <name>ATP</name>
        <dbReference type="ChEBI" id="CHEBI:30616"/>
    </ligand>
</feature>
<evidence type="ECO:0000313" key="8">
    <source>
        <dbReference type="EMBL" id="SCW85892.1"/>
    </source>
</evidence>
<dbReference type="STRING" id="177413.SAMN05660859_3243"/>
<keyword evidence="2 6" id="KW-0819">tRNA processing</keyword>
<dbReference type="GO" id="GO:0032267">
    <property type="term" value="F:tRNA(Ile)-lysidine synthase activity"/>
    <property type="evidence" value="ECO:0007669"/>
    <property type="project" value="UniProtKB-EC"/>
</dbReference>
<dbReference type="GO" id="GO:0006400">
    <property type="term" value="P:tRNA modification"/>
    <property type="evidence" value="ECO:0007669"/>
    <property type="project" value="UniProtKB-UniRule"/>
</dbReference>
<dbReference type="PANTHER" id="PTHR43033">
    <property type="entry name" value="TRNA(ILE)-LYSIDINE SYNTHASE-RELATED"/>
    <property type="match status" value="1"/>
</dbReference>
<dbReference type="GO" id="GO:0005524">
    <property type="term" value="F:ATP binding"/>
    <property type="evidence" value="ECO:0007669"/>
    <property type="project" value="UniProtKB-UniRule"/>
</dbReference>
<dbReference type="InterPro" id="IPR014729">
    <property type="entry name" value="Rossmann-like_a/b/a_fold"/>
</dbReference>
<evidence type="ECO:0000256" key="3">
    <source>
        <dbReference type="ARBA" id="ARBA00022741"/>
    </source>
</evidence>
<dbReference type="SUPFAM" id="SSF52402">
    <property type="entry name" value="Adenine nucleotide alpha hydrolases-like"/>
    <property type="match status" value="1"/>
</dbReference>
<comment type="catalytic activity">
    <reaction evidence="5 6">
        <text>cytidine(34) in tRNA(Ile2) + L-lysine + ATP = lysidine(34) in tRNA(Ile2) + AMP + diphosphate + H(+)</text>
        <dbReference type="Rhea" id="RHEA:43744"/>
        <dbReference type="Rhea" id="RHEA-COMP:10625"/>
        <dbReference type="Rhea" id="RHEA-COMP:10670"/>
        <dbReference type="ChEBI" id="CHEBI:15378"/>
        <dbReference type="ChEBI" id="CHEBI:30616"/>
        <dbReference type="ChEBI" id="CHEBI:32551"/>
        <dbReference type="ChEBI" id="CHEBI:33019"/>
        <dbReference type="ChEBI" id="CHEBI:82748"/>
        <dbReference type="ChEBI" id="CHEBI:83665"/>
        <dbReference type="ChEBI" id="CHEBI:456215"/>
        <dbReference type="EC" id="6.3.4.19"/>
    </reaction>
</comment>
<dbReference type="Proteomes" id="UP000198889">
    <property type="component" value="Unassembled WGS sequence"/>
</dbReference>
<comment type="domain">
    <text evidence="6">The N-terminal region contains the highly conserved SGGXDS motif, predicted to be a P-loop motif involved in ATP binding.</text>
</comment>
<dbReference type="CDD" id="cd01992">
    <property type="entry name" value="TilS_N"/>
    <property type="match status" value="1"/>
</dbReference>
<feature type="domain" description="tRNA(Ile)-lysidine/2-thiocytidine synthase N-terminal" evidence="7">
    <location>
        <begin position="37"/>
        <end position="217"/>
    </location>
</feature>
<dbReference type="PANTHER" id="PTHR43033:SF1">
    <property type="entry name" value="TRNA(ILE)-LYSIDINE SYNTHASE-RELATED"/>
    <property type="match status" value="1"/>
</dbReference>
<dbReference type="InterPro" id="IPR012094">
    <property type="entry name" value="tRNA_Ile_lys_synt"/>
</dbReference>
<dbReference type="InterPro" id="IPR011063">
    <property type="entry name" value="TilS/TtcA_N"/>
</dbReference>
<dbReference type="AlphaFoldDB" id="A0A1G4TWV4"/>
<dbReference type="NCBIfam" id="TIGR02432">
    <property type="entry name" value="lysidine_TilS_N"/>
    <property type="match status" value="1"/>
</dbReference>
<reference evidence="9" key="1">
    <citation type="submission" date="2016-10" db="EMBL/GenBank/DDBJ databases">
        <authorList>
            <person name="Varghese N."/>
            <person name="Submissions S."/>
        </authorList>
    </citation>
    <scope>NUCLEOTIDE SEQUENCE [LARGE SCALE GENOMIC DNA]</scope>
    <source>
        <strain evidence="9">CGMCC 1.1761</strain>
    </source>
</reference>
<name>A0A1G4TWV4_9HYPH</name>
<dbReference type="InterPro" id="IPR012795">
    <property type="entry name" value="tRNA_Ile_lys_synt_N"/>
</dbReference>
<dbReference type="EC" id="6.3.4.19" evidence="6"/>
<organism evidence="8 9">
    <name type="scientific">Ancylobacter rudongensis</name>
    <dbReference type="NCBI Taxonomy" id="177413"/>
    <lineage>
        <taxon>Bacteria</taxon>
        <taxon>Pseudomonadati</taxon>
        <taxon>Pseudomonadota</taxon>
        <taxon>Alphaproteobacteria</taxon>
        <taxon>Hyphomicrobiales</taxon>
        <taxon>Xanthobacteraceae</taxon>
        <taxon>Ancylobacter</taxon>
    </lineage>
</organism>
<comment type="similarity">
    <text evidence="6">Belongs to the tRNA(Ile)-lysidine synthase family.</text>
</comment>
<evidence type="ECO:0000256" key="6">
    <source>
        <dbReference type="HAMAP-Rule" id="MF_01161"/>
    </source>
</evidence>
<dbReference type="Gene3D" id="3.40.50.620">
    <property type="entry name" value="HUPs"/>
    <property type="match status" value="1"/>
</dbReference>
<dbReference type="HAMAP" id="MF_01161">
    <property type="entry name" value="tRNA_Ile_lys_synt"/>
    <property type="match status" value="1"/>
</dbReference>
<sequence length="351" mass="36201">MSRSAPAAEAAPADPAPGPDAAELATLFAPLAGHADVLLAVSGGPDSTALMLLAHRWRTQCHAATRLHVATVDHGLRAESRTEARDVAALAQRLGLPHAILDLAAPLPGTRLQEAARDARYEALAAHAQAIGASALATAHTRDDQAETVLFRLMRGSGIGGLAGIPAVRPLGTITLLRPLLGRPKAELVALCEAAGIAFVRDPSNSNPRFARVRLRELLPALAAEGLDAAAVERLARRMARAEAALEAATDAAAAALWPTRREGEPALTLPRAGLAALPEEIALRLLGRAVAAVGTGPVELGKLEALLAWIAGLGPDEQGARTLAGAVVRVNRRSVALAPAPARRPSGSTR</sequence>
<gene>
    <name evidence="6" type="primary">tilS</name>
    <name evidence="8" type="ORF">SAMN05660859_3243</name>
</gene>
<evidence type="ECO:0000313" key="9">
    <source>
        <dbReference type="Proteomes" id="UP000198889"/>
    </source>
</evidence>
<accession>A0A1G4TWV4</accession>
<comment type="function">
    <text evidence="6">Ligates lysine onto the cytidine present at position 34 of the AUA codon-specific tRNA(Ile) that contains the anticodon CAU, in an ATP-dependent manner. Cytidine is converted to lysidine, thus changing the amino acid specificity of the tRNA from methionine to isoleucine.</text>
</comment>
<keyword evidence="3 6" id="KW-0547">Nucleotide-binding</keyword>
<proteinExistence type="inferred from homology"/>
<dbReference type="GO" id="GO:0005737">
    <property type="term" value="C:cytoplasm"/>
    <property type="evidence" value="ECO:0007669"/>
    <property type="project" value="UniProtKB-SubCell"/>
</dbReference>
<evidence type="ECO:0000256" key="2">
    <source>
        <dbReference type="ARBA" id="ARBA00022694"/>
    </source>
</evidence>
<dbReference type="RefSeq" id="WP_091441654.1">
    <property type="nucleotide sequence ID" value="NZ_FMTP01000005.1"/>
</dbReference>
<keyword evidence="4 6" id="KW-0067">ATP-binding</keyword>